<reference evidence="3 4" key="1">
    <citation type="submission" date="2020-03" db="EMBL/GenBank/DDBJ databases">
        <title>Leucobacter sp. nov., isolated from beetles.</title>
        <authorList>
            <person name="Hyun D.-W."/>
            <person name="Bae J.-W."/>
        </authorList>
    </citation>
    <scope>NUCLEOTIDE SEQUENCE [LARGE SCALE GENOMIC DNA]</scope>
    <source>
        <strain evidence="3 4">HDW9A</strain>
    </source>
</reference>
<feature type="domain" description="DUF7507" evidence="2">
    <location>
        <begin position="9"/>
        <end position="112"/>
    </location>
</feature>
<evidence type="ECO:0000259" key="2">
    <source>
        <dbReference type="Pfam" id="PF24346"/>
    </source>
</evidence>
<dbReference type="InterPro" id="IPR001434">
    <property type="entry name" value="OmcB-like_DUF11"/>
</dbReference>
<proteinExistence type="predicted"/>
<sequence>MLAPTVPAAPAVGVVKTVNGQDVDKAPGPKLVPGQAVTWEFAVTNLGNVPLGGVNVADDKVANVDCGDGTAVISVLAVGETVTCRASGVADVGPHTNIVTVTGQPMARDGVTELSLSPVSATDQSWFDAVAVYGLSASKVADRSSVAVGERVQFTITVTNTGNMPVTNARVTDDLPPGFVAEELNGAKLVGRLLSG</sequence>
<dbReference type="RefSeq" id="WP_166328895.1">
    <property type="nucleotide sequence ID" value="NZ_CP049933.1"/>
</dbReference>
<feature type="domain" description="DUF11" evidence="1">
    <location>
        <begin position="135"/>
        <end position="180"/>
    </location>
</feature>
<evidence type="ECO:0000259" key="1">
    <source>
        <dbReference type="Pfam" id="PF01345"/>
    </source>
</evidence>
<protein>
    <submittedName>
        <fullName evidence="3">DUF11 domain-containing protein</fullName>
    </submittedName>
</protein>
<accession>A0ABX6JYQ2</accession>
<dbReference type="PANTHER" id="PTHR34819:SF3">
    <property type="entry name" value="CELL SURFACE PROTEIN"/>
    <property type="match status" value="1"/>
</dbReference>
<evidence type="ECO:0000313" key="4">
    <source>
        <dbReference type="Proteomes" id="UP000503441"/>
    </source>
</evidence>
<dbReference type="Gene3D" id="2.60.40.740">
    <property type="match status" value="1"/>
</dbReference>
<dbReference type="InterPro" id="IPR051172">
    <property type="entry name" value="Chlamydia_OmcB"/>
</dbReference>
<gene>
    <name evidence="3" type="ORF">G7066_02930</name>
</gene>
<dbReference type="PANTHER" id="PTHR34819">
    <property type="entry name" value="LARGE CYSTEINE-RICH PERIPLASMIC PROTEIN OMCB"/>
    <property type="match status" value="1"/>
</dbReference>
<evidence type="ECO:0000313" key="3">
    <source>
        <dbReference type="EMBL" id="QIM17900.1"/>
    </source>
</evidence>
<keyword evidence="4" id="KW-1185">Reference proteome</keyword>
<dbReference type="NCBIfam" id="TIGR01451">
    <property type="entry name" value="B_ant_repeat"/>
    <property type="match status" value="1"/>
</dbReference>
<organism evidence="3 4">
    <name type="scientific">Leucobacter coleopterorum</name>
    <dbReference type="NCBI Taxonomy" id="2714933"/>
    <lineage>
        <taxon>Bacteria</taxon>
        <taxon>Bacillati</taxon>
        <taxon>Actinomycetota</taxon>
        <taxon>Actinomycetes</taxon>
        <taxon>Micrococcales</taxon>
        <taxon>Microbacteriaceae</taxon>
        <taxon>Leucobacter</taxon>
    </lineage>
</organism>
<dbReference type="Pfam" id="PF01345">
    <property type="entry name" value="DUF11"/>
    <property type="match status" value="1"/>
</dbReference>
<dbReference type="InterPro" id="IPR055354">
    <property type="entry name" value="DUF7507"/>
</dbReference>
<name>A0ABX6JYQ2_9MICO</name>
<dbReference type="Pfam" id="PF24346">
    <property type="entry name" value="DUF7507"/>
    <property type="match status" value="1"/>
</dbReference>
<dbReference type="InterPro" id="IPR047589">
    <property type="entry name" value="DUF11_rpt"/>
</dbReference>
<dbReference type="Proteomes" id="UP000503441">
    <property type="component" value="Chromosome"/>
</dbReference>
<dbReference type="EMBL" id="CP049933">
    <property type="protein sequence ID" value="QIM17900.1"/>
    <property type="molecule type" value="Genomic_DNA"/>
</dbReference>